<evidence type="ECO:0000259" key="2">
    <source>
        <dbReference type="PROSITE" id="PS50097"/>
    </source>
</evidence>
<dbReference type="SUPFAM" id="SSF54695">
    <property type="entry name" value="POZ domain"/>
    <property type="match status" value="1"/>
</dbReference>
<feature type="region of interest" description="Disordered" evidence="1">
    <location>
        <begin position="1"/>
        <end position="21"/>
    </location>
</feature>
<comment type="caution">
    <text evidence="3">The sequence shown here is derived from an EMBL/GenBank/DDBJ whole genome shotgun (WGS) entry which is preliminary data.</text>
</comment>
<gene>
    <name evidence="3" type="ORF">PENTCL1PPCAC_13168</name>
</gene>
<dbReference type="PANTHER" id="PTHR22744:SF14">
    <property type="entry name" value="BTB DOMAIN-CONTAINING PROTEIN-RELATED"/>
    <property type="match status" value="1"/>
</dbReference>
<evidence type="ECO:0000313" key="3">
    <source>
        <dbReference type="EMBL" id="GMS90993.1"/>
    </source>
</evidence>
<sequence length="228" mass="26140">RMSDPQSTKRKGEEMSDASVKKHKDALTIMLPIERKLPEGEEQISQAHVFDGKIRRLHVKKGRANFSTRRERAMMVSVHCEGDELGDLWRIRADMQLSYEQKGNDTLITLKKLQADNWFFSWKCDFELPEVPNATKTPTISISVSINISHNESFARRPILNSKLSINDVILVPKGKKVSVNKQFLATQSSYFNSLFFGNFKESEQKEIEIKDTNPEVIFDHITRASAL</sequence>
<dbReference type="Pfam" id="PF00651">
    <property type="entry name" value="BTB"/>
    <property type="match status" value="1"/>
</dbReference>
<organism evidence="3 4">
    <name type="scientific">Pristionchus entomophagus</name>
    <dbReference type="NCBI Taxonomy" id="358040"/>
    <lineage>
        <taxon>Eukaryota</taxon>
        <taxon>Metazoa</taxon>
        <taxon>Ecdysozoa</taxon>
        <taxon>Nematoda</taxon>
        <taxon>Chromadorea</taxon>
        <taxon>Rhabditida</taxon>
        <taxon>Rhabditina</taxon>
        <taxon>Diplogasteromorpha</taxon>
        <taxon>Diplogasteroidea</taxon>
        <taxon>Neodiplogasteridae</taxon>
        <taxon>Pristionchus</taxon>
    </lineage>
</organism>
<proteinExistence type="predicted"/>
<dbReference type="Proteomes" id="UP001432027">
    <property type="component" value="Unassembled WGS sequence"/>
</dbReference>
<dbReference type="PANTHER" id="PTHR22744">
    <property type="entry name" value="HELIX LOOP HELIX PROTEIN 21-RELATED"/>
    <property type="match status" value="1"/>
</dbReference>
<dbReference type="InterPro" id="IPR011333">
    <property type="entry name" value="SKP1/BTB/POZ_sf"/>
</dbReference>
<evidence type="ECO:0000313" key="4">
    <source>
        <dbReference type="Proteomes" id="UP001432027"/>
    </source>
</evidence>
<feature type="domain" description="BTB" evidence="2">
    <location>
        <begin position="167"/>
        <end position="218"/>
    </location>
</feature>
<dbReference type="PROSITE" id="PS50097">
    <property type="entry name" value="BTB"/>
    <property type="match status" value="1"/>
</dbReference>
<dbReference type="EMBL" id="BTSX01000003">
    <property type="protein sequence ID" value="GMS90993.1"/>
    <property type="molecule type" value="Genomic_DNA"/>
</dbReference>
<evidence type="ECO:0000256" key="1">
    <source>
        <dbReference type="SAM" id="MobiDB-lite"/>
    </source>
</evidence>
<keyword evidence="4" id="KW-1185">Reference proteome</keyword>
<reference evidence="3" key="1">
    <citation type="submission" date="2023-10" db="EMBL/GenBank/DDBJ databases">
        <title>Genome assembly of Pristionchus species.</title>
        <authorList>
            <person name="Yoshida K."/>
            <person name="Sommer R.J."/>
        </authorList>
    </citation>
    <scope>NUCLEOTIDE SEQUENCE</scope>
    <source>
        <strain evidence="3">RS0144</strain>
    </source>
</reference>
<dbReference type="InterPro" id="IPR000210">
    <property type="entry name" value="BTB/POZ_dom"/>
</dbReference>
<accession>A0AAV5T6W0</accession>
<feature type="non-terminal residue" evidence="3">
    <location>
        <position position="1"/>
    </location>
</feature>
<dbReference type="AlphaFoldDB" id="A0AAV5T6W0"/>
<name>A0AAV5T6W0_9BILA</name>
<dbReference type="Gene3D" id="3.30.710.10">
    <property type="entry name" value="Potassium Channel Kv1.1, Chain A"/>
    <property type="match status" value="1"/>
</dbReference>
<protein>
    <recommendedName>
        <fullName evidence="2">BTB domain-containing protein</fullName>
    </recommendedName>
</protein>